<evidence type="ECO:0000256" key="9">
    <source>
        <dbReference type="SAM" id="Phobius"/>
    </source>
</evidence>
<dbReference type="PANTHER" id="PTHR42933:SF3">
    <property type="entry name" value="TYPE I RESTRICTION ENZYME MJAVIII METHYLASE SUBUNIT"/>
    <property type="match status" value="1"/>
</dbReference>
<dbReference type="SUPFAM" id="SSF101478">
    <property type="entry name" value="ADP-ribosylglycohydrolase"/>
    <property type="match status" value="1"/>
</dbReference>
<dbReference type="GO" id="GO:0008170">
    <property type="term" value="F:N-methyltransferase activity"/>
    <property type="evidence" value="ECO:0007669"/>
    <property type="project" value="InterPro"/>
</dbReference>
<gene>
    <name evidence="12" type="ORF">DWX92_08485</name>
</gene>
<comment type="caution">
    <text evidence="12">The sequence shown here is derived from an EMBL/GenBank/DDBJ whole genome shotgun (WGS) entry which is preliminary data.</text>
</comment>
<comment type="similarity">
    <text evidence="1">Belongs to the N(4)/N(6)-methyltransferase family.</text>
</comment>
<feature type="binding site" evidence="8">
    <location>
        <position position="215"/>
    </location>
    <ligand>
        <name>Mg(2+)</name>
        <dbReference type="ChEBI" id="CHEBI:18420"/>
        <label>1</label>
    </ligand>
</feature>
<evidence type="ECO:0000313" key="12">
    <source>
        <dbReference type="EMBL" id="RGS45277.1"/>
    </source>
</evidence>
<dbReference type="InterPro" id="IPR003356">
    <property type="entry name" value="DNA_methylase_A-5"/>
</dbReference>
<dbReference type="GO" id="GO:0046872">
    <property type="term" value="F:metal ion binding"/>
    <property type="evidence" value="ECO:0007669"/>
    <property type="project" value="UniProtKB-KW"/>
</dbReference>
<keyword evidence="9" id="KW-0812">Transmembrane</keyword>
<evidence type="ECO:0000256" key="8">
    <source>
        <dbReference type="PIRSR" id="PIRSR605502-1"/>
    </source>
</evidence>
<dbReference type="AlphaFoldDB" id="A0A412IYW3"/>
<dbReference type="Gene3D" id="1.20.1260.30">
    <property type="match status" value="1"/>
</dbReference>
<feature type="domain" description="N6 adenine-specific DNA methyltransferase N-terminal" evidence="11">
    <location>
        <begin position="321"/>
        <end position="448"/>
    </location>
</feature>
<dbReference type="GO" id="GO:0003677">
    <property type="term" value="F:DNA binding"/>
    <property type="evidence" value="ECO:0007669"/>
    <property type="project" value="InterPro"/>
</dbReference>
<dbReference type="InterPro" id="IPR002052">
    <property type="entry name" value="DNA_methylase_N6_adenine_CS"/>
</dbReference>
<evidence type="ECO:0000256" key="2">
    <source>
        <dbReference type="ARBA" id="ARBA00011900"/>
    </source>
</evidence>
<keyword evidence="6" id="KW-0680">Restriction system</keyword>
<dbReference type="GO" id="GO:0004519">
    <property type="term" value="F:endonuclease activity"/>
    <property type="evidence" value="ECO:0007669"/>
    <property type="project" value="UniProtKB-KW"/>
</dbReference>
<evidence type="ECO:0000256" key="6">
    <source>
        <dbReference type="ARBA" id="ARBA00022747"/>
    </source>
</evidence>
<name>A0A412IYW3_9FIRM</name>
<accession>A0A412IYW3</accession>
<keyword evidence="12" id="KW-0540">Nuclease</keyword>
<dbReference type="InterPro" id="IPR038333">
    <property type="entry name" value="T1MK-like_N_sf"/>
</dbReference>
<dbReference type="Gene3D" id="1.10.4080.10">
    <property type="entry name" value="ADP-ribosylation/Crystallin J1"/>
    <property type="match status" value="1"/>
</dbReference>
<dbReference type="InterPro" id="IPR051537">
    <property type="entry name" value="DNA_Adenine_Mtase"/>
</dbReference>
<evidence type="ECO:0000256" key="3">
    <source>
        <dbReference type="ARBA" id="ARBA00022603"/>
    </source>
</evidence>
<comment type="cofactor">
    <cofactor evidence="8">
        <name>Mg(2+)</name>
        <dbReference type="ChEBI" id="CHEBI:18420"/>
    </cofactor>
    <text evidence="8">Binds 2 magnesium ions per subunit.</text>
</comment>
<dbReference type="Pfam" id="PF03747">
    <property type="entry name" value="ADP_ribosyl_GH"/>
    <property type="match status" value="1"/>
</dbReference>
<dbReference type="EMBL" id="QRVM01000040">
    <property type="protein sequence ID" value="RGS45277.1"/>
    <property type="molecule type" value="Genomic_DNA"/>
</dbReference>
<keyword evidence="8" id="KW-0479">Metal-binding</keyword>
<evidence type="ECO:0000259" key="10">
    <source>
        <dbReference type="Pfam" id="PF02384"/>
    </source>
</evidence>
<sequence>MLGAIIGDIVGSRFEWHNHRSKNFKFLTYKCFPTDDSIMSLAIAQAILTSKDDYSDLSKNAVECMQSVGRNYPDCGYGGSFYDWIFSEDPKPYNSYGNGAAMRVSAAGFAANSIEEAKKLSKSVTEVSHNHPEGLKGAEVIAVAIYMAKTGSNIFEIRDYVNKNYYPMNFTLDEIRDSYQFNETCQGTVPQALEAFFESTGFEDAIRNAISIGGDSDTVAAICGGVAEAYYGVPTDIRKHALTFLDQNLMKLLTSFENKYPPVMEKKHDDVSVSIKRSENKKVKIGGRESMIQSAVEIADQELKDSIAENEKITSQKLFTHLFEACNILRGPINQDEFKDYVTPILFFKRISDVYDEETQEALELSGGDEEFASFDENHSFVIPEGCHWKDLRNASQDVGKIIVKAMNGIERANPETLSGVFSSFDDVTWTDKTKLTDERLKDLIEHMSKLKVGNKNYSADVMGDAYEYLIKKFADLSKKNAGEYYTPRTIVKLMVMLMDPKPGDTVYDPACGTGGMLIEAIRHIGDKQMTYGRIYGQENNLSTSAIARMNLFLHGASDFKVAQGDTLRTPKFIEHGQLQKFNCILANPPFGQEKWGADSFESDKYGRNIWGCPSDSNADFAWLQHMIKSMEPMDGKVAVVLPQGVLFHSGKEGDIREQLIKSDLIEAVVTLAGGIFYGTGVSACILLLNNYKRPEHKGKVCLINATNIYTPKRAQNVMEEKDISEVFKLYQDYKDVIEKCKIVSIADIDAKGNTLAVNTYIEKKKQVVVAPEIVRAQYFEALKNVKEAENKMKKLLIQGGYVDEQ</sequence>
<feature type="binding site" evidence="8">
    <location>
        <position position="218"/>
    </location>
    <ligand>
        <name>Mg(2+)</name>
        <dbReference type="ChEBI" id="CHEBI:18420"/>
        <label>1</label>
    </ligand>
</feature>
<protein>
    <recommendedName>
        <fullName evidence="2">site-specific DNA-methyltransferase (adenine-specific)</fullName>
        <ecNumber evidence="2">2.1.1.72</ecNumber>
    </recommendedName>
</protein>
<dbReference type="InterPro" id="IPR036705">
    <property type="entry name" value="Ribosyl_crysJ1_sf"/>
</dbReference>
<dbReference type="InterPro" id="IPR022749">
    <property type="entry name" value="D12N6_MeTrfase_N"/>
</dbReference>
<keyword evidence="12" id="KW-0255">Endonuclease</keyword>
<keyword evidence="9" id="KW-0472">Membrane</keyword>
<keyword evidence="4" id="KW-0808">Transferase</keyword>
<proteinExistence type="inferred from homology"/>
<dbReference type="PRINTS" id="PR00507">
    <property type="entry name" value="N12N6MTFRASE"/>
</dbReference>
<dbReference type="GO" id="GO:0009307">
    <property type="term" value="P:DNA restriction-modification system"/>
    <property type="evidence" value="ECO:0007669"/>
    <property type="project" value="UniProtKB-KW"/>
</dbReference>
<dbReference type="SUPFAM" id="SSF53335">
    <property type="entry name" value="S-adenosyl-L-methionine-dependent methyltransferases"/>
    <property type="match status" value="1"/>
</dbReference>
<evidence type="ECO:0000313" key="13">
    <source>
        <dbReference type="Proteomes" id="UP000285274"/>
    </source>
</evidence>
<feature type="binding site" evidence="8">
    <location>
        <position position="34"/>
    </location>
    <ligand>
        <name>Mg(2+)</name>
        <dbReference type="ChEBI" id="CHEBI:18420"/>
        <label>1</label>
    </ligand>
</feature>
<dbReference type="EC" id="2.1.1.72" evidence="2"/>
<evidence type="ECO:0000256" key="7">
    <source>
        <dbReference type="ARBA" id="ARBA00047942"/>
    </source>
</evidence>
<reference evidence="12 13" key="1">
    <citation type="submission" date="2018-08" db="EMBL/GenBank/DDBJ databases">
        <title>A genome reference for cultivated species of the human gut microbiota.</title>
        <authorList>
            <person name="Zou Y."/>
            <person name="Xue W."/>
            <person name="Luo G."/>
        </authorList>
    </citation>
    <scope>NUCLEOTIDE SEQUENCE [LARGE SCALE GENOMIC DNA]</scope>
    <source>
        <strain evidence="12 13">AF22-10AC</strain>
    </source>
</reference>
<evidence type="ECO:0000256" key="1">
    <source>
        <dbReference type="ARBA" id="ARBA00006594"/>
    </source>
</evidence>
<dbReference type="PANTHER" id="PTHR42933">
    <property type="entry name" value="SLR6095 PROTEIN"/>
    <property type="match status" value="1"/>
</dbReference>
<evidence type="ECO:0000256" key="4">
    <source>
        <dbReference type="ARBA" id="ARBA00022679"/>
    </source>
</evidence>
<organism evidence="12 13">
    <name type="scientific">Holdemanella biformis</name>
    <dbReference type="NCBI Taxonomy" id="1735"/>
    <lineage>
        <taxon>Bacteria</taxon>
        <taxon>Bacillati</taxon>
        <taxon>Bacillota</taxon>
        <taxon>Erysipelotrichia</taxon>
        <taxon>Erysipelotrichales</taxon>
        <taxon>Erysipelotrichaceae</taxon>
        <taxon>Holdemanella</taxon>
    </lineage>
</organism>
<feature type="binding site" evidence="8">
    <location>
        <position position="36"/>
    </location>
    <ligand>
        <name>Mg(2+)</name>
        <dbReference type="ChEBI" id="CHEBI:18420"/>
        <label>1</label>
    </ligand>
</feature>
<feature type="domain" description="DNA methylase adenine-specific" evidence="10">
    <location>
        <begin position="459"/>
        <end position="766"/>
    </location>
</feature>
<dbReference type="GO" id="GO:0009007">
    <property type="term" value="F:site-specific DNA-methyltransferase (adenine-specific) activity"/>
    <property type="evidence" value="ECO:0007669"/>
    <property type="project" value="UniProtKB-EC"/>
</dbReference>
<keyword evidence="3" id="KW-0489">Methyltransferase</keyword>
<dbReference type="Pfam" id="PF02384">
    <property type="entry name" value="N6_Mtase"/>
    <property type="match status" value="1"/>
</dbReference>
<dbReference type="Proteomes" id="UP000285274">
    <property type="component" value="Unassembled WGS sequence"/>
</dbReference>
<feature type="binding site" evidence="8">
    <location>
        <position position="35"/>
    </location>
    <ligand>
        <name>Mg(2+)</name>
        <dbReference type="ChEBI" id="CHEBI:18420"/>
        <label>1</label>
    </ligand>
</feature>
<dbReference type="PROSITE" id="PS00092">
    <property type="entry name" value="N6_MTASE"/>
    <property type="match status" value="1"/>
</dbReference>
<dbReference type="InterPro" id="IPR029063">
    <property type="entry name" value="SAM-dependent_MTases_sf"/>
</dbReference>
<dbReference type="Pfam" id="PF12161">
    <property type="entry name" value="HsdM_N"/>
    <property type="match status" value="1"/>
</dbReference>
<evidence type="ECO:0000256" key="5">
    <source>
        <dbReference type="ARBA" id="ARBA00022691"/>
    </source>
</evidence>
<feature type="transmembrane region" description="Helical" evidence="9">
    <location>
        <begin position="668"/>
        <end position="689"/>
    </location>
</feature>
<dbReference type="GO" id="GO:0032259">
    <property type="term" value="P:methylation"/>
    <property type="evidence" value="ECO:0007669"/>
    <property type="project" value="UniProtKB-KW"/>
</dbReference>
<dbReference type="Gene3D" id="3.40.50.150">
    <property type="entry name" value="Vaccinia Virus protein VP39"/>
    <property type="match status" value="1"/>
</dbReference>
<keyword evidence="8" id="KW-0460">Magnesium</keyword>
<dbReference type="InterPro" id="IPR005502">
    <property type="entry name" value="Ribosyl_crysJ1"/>
</dbReference>
<keyword evidence="12" id="KW-0378">Hydrolase</keyword>
<keyword evidence="5" id="KW-0949">S-adenosyl-L-methionine</keyword>
<dbReference type="RefSeq" id="WP_118320292.1">
    <property type="nucleotide sequence ID" value="NZ_QRVM01000040.1"/>
</dbReference>
<feature type="binding site" evidence="8">
    <location>
        <position position="217"/>
    </location>
    <ligand>
        <name>Mg(2+)</name>
        <dbReference type="ChEBI" id="CHEBI:18420"/>
        <label>1</label>
    </ligand>
</feature>
<comment type="catalytic activity">
    <reaction evidence="7">
        <text>a 2'-deoxyadenosine in DNA + S-adenosyl-L-methionine = an N(6)-methyl-2'-deoxyadenosine in DNA + S-adenosyl-L-homocysteine + H(+)</text>
        <dbReference type="Rhea" id="RHEA:15197"/>
        <dbReference type="Rhea" id="RHEA-COMP:12418"/>
        <dbReference type="Rhea" id="RHEA-COMP:12419"/>
        <dbReference type="ChEBI" id="CHEBI:15378"/>
        <dbReference type="ChEBI" id="CHEBI:57856"/>
        <dbReference type="ChEBI" id="CHEBI:59789"/>
        <dbReference type="ChEBI" id="CHEBI:90615"/>
        <dbReference type="ChEBI" id="CHEBI:90616"/>
        <dbReference type="EC" id="2.1.1.72"/>
    </reaction>
</comment>
<evidence type="ECO:0000259" key="11">
    <source>
        <dbReference type="Pfam" id="PF12161"/>
    </source>
</evidence>
<keyword evidence="9" id="KW-1133">Transmembrane helix</keyword>